<protein>
    <recommendedName>
        <fullName evidence="3">Phage tail collar domain-containing protein</fullName>
    </recommendedName>
</protein>
<dbReference type="Proteomes" id="UP000054558">
    <property type="component" value="Unassembled WGS sequence"/>
</dbReference>
<dbReference type="SUPFAM" id="SSF88874">
    <property type="entry name" value="Receptor-binding domain of short tail fibre protein gp12"/>
    <property type="match status" value="1"/>
</dbReference>
<evidence type="ECO:0008006" key="3">
    <source>
        <dbReference type="Google" id="ProtNLM"/>
    </source>
</evidence>
<proteinExistence type="predicted"/>
<keyword evidence="2" id="KW-1185">Reference proteome</keyword>
<name>A0A1Y1IPC1_KLENI</name>
<evidence type="ECO:0000313" key="1">
    <source>
        <dbReference type="EMBL" id="GAQ89968.1"/>
    </source>
</evidence>
<gene>
    <name evidence="1" type="ORF">KFL_005830060</name>
</gene>
<accession>A0A1Y1IPC1</accession>
<sequence length="121" mass="12236">MRGRTIEHNGGAGGYALGNTLGSETVSLGVNHFPSHSHGVGLDSPLPPTFTAGQSPANIDTTLPPGQQAVVVPYDDNGPGVSSNGQLYRTALGSVAGGSQPHGNLQPYLVIQCAIATTGFI</sequence>
<evidence type="ECO:0000313" key="2">
    <source>
        <dbReference type="Proteomes" id="UP000054558"/>
    </source>
</evidence>
<dbReference type="EMBL" id="DF237532">
    <property type="protein sequence ID" value="GAQ89968.1"/>
    <property type="molecule type" value="Genomic_DNA"/>
</dbReference>
<organism evidence="1 2">
    <name type="scientific">Klebsormidium nitens</name>
    <name type="common">Green alga</name>
    <name type="synonym">Ulothrix nitens</name>
    <dbReference type="NCBI Taxonomy" id="105231"/>
    <lineage>
        <taxon>Eukaryota</taxon>
        <taxon>Viridiplantae</taxon>
        <taxon>Streptophyta</taxon>
        <taxon>Klebsormidiophyceae</taxon>
        <taxon>Klebsormidiales</taxon>
        <taxon>Klebsormidiaceae</taxon>
        <taxon>Klebsormidium</taxon>
    </lineage>
</organism>
<dbReference type="AlphaFoldDB" id="A0A1Y1IPC1"/>
<reference evidence="1 2" key="1">
    <citation type="journal article" date="2014" name="Nat. Commun.">
        <title>Klebsormidium flaccidum genome reveals primary factors for plant terrestrial adaptation.</title>
        <authorList>
            <person name="Hori K."/>
            <person name="Maruyama F."/>
            <person name="Fujisawa T."/>
            <person name="Togashi T."/>
            <person name="Yamamoto N."/>
            <person name="Seo M."/>
            <person name="Sato S."/>
            <person name="Yamada T."/>
            <person name="Mori H."/>
            <person name="Tajima N."/>
            <person name="Moriyama T."/>
            <person name="Ikeuchi M."/>
            <person name="Watanabe M."/>
            <person name="Wada H."/>
            <person name="Kobayashi K."/>
            <person name="Saito M."/>
            <person name="Masuda T."/>
            <person name="Sasaki-Sekimoto Y."/>
            <person name="Mashiguchi K."/>
            <person name="Awai K."/>
            <person name="Shimojima M."/>
            <person name="Masuda S."/>
            <person name="Iwai M."/>
            <person name="Nobusawa T."/>
            <person name="Narise T."/>
            <person name="Kondo S."/>
            <person name="Saito H."/>
            <person name="Sato R."/>
            <person name="Murakawa M."/>
            <person name="Ihara Y."/>
            <person name="Oshima-Yamada Y."/>
            <person name="Ohtaka K."/>
            <person name="Satoh M."/>
            <person name="Sonobe K."/>
            <person name="Ishii M."/>
            <person name="Ohtani R."/>
            <person name="Kanamori-Sato M."/>
            <person name="Honoki R."/>
            <person name="Miyazaki D."/>
            <person name="Mochizuki H."/>
            <person name="Umetsu J."/>
            <person name="Higashi K."/>
            <person name="Shibata D."/>
            <person name="Kamiya Y."/>
            <person name="Sato N."/>
            <person name="Nakamura Y."/>
            <person name="Tabata S."/>
            <person name="Ida S."/>
            <person name="Kurokawa K."/>
            <person name="Ohta H."/>
        </authorList>
    </citation>
    <scope>NUCLEOTIDE SEQUENCE [LARGE SCALE GENOMIC DNA]</scope>
    <source>
        <strain evidence="1 2">NIES-2285</strain>
    </source>
</reference>